<keyword evidence="1 2" id="KW-0193">Cuticle</keyword>
<dbReference type="Proteomes" id="UP000821853">
    <property type="component" value="Chromosome 3"/>
</dbReference>
<dbReference type="OrthoDB" id="10071059at2759"/>
<comment type="caution">
    <text evidence="3">The sequence shown here is derived from an EMBL/GenBank/DDBJ whole genome shotgun (WGS) entry which is preliminary data.</text>
</comment>
<dbReference type="GO" id="GO:0008010">
    <property type="term" value="F:structural constituent of chitin-based larval cuticle"/>
    <property type="evidence" value="ECO:0007669"/>
    <property type="project" value="TreeGrafter"/>
</dbReference>
<dbReference type="InterPro" id="IPR000618">
    <property type="entry name" value="Insect_cuticle"/>
</dbReference>
<gene>
    <name evidence="3" type="ORF">HPB48_007358</name>
</gene>
<proteinExistence type="predicted"/>
<dbReference type="PROSITE" id="PS51155">
    <property type="entry name" value="CHIT_BIND_RR_2"/>
    <property type="match status" value="2"/>
</dbReference>
<dbReference type="Gene3D" id="3.10.50.10">
    <property type="match status" value="2"/>
</dbReference>
<dbReference type="GO" id="GO:0062129">
    <property type="term" value="C:chitin-based extracellular matrix"/>
    <property type="evidence" value="ECO:0007669"/>
    <property type="project" value="TreeGrafter"/>
</dbReference>
<reference evidence="3 4" key="1">
    <citation type="journal article" date="2020" name="Cell">
        <title>Large-Scale Comparative Analyses of Tick Genomes Elucidate Their Genetic Diversity and Vector Capacities.</title>
        <authorList>
            <consortium name="Tick Genome and Microbiome Consortium (TIGMIC)"/>
            <person name="Jia N."/>
            <person name="Wang J."/>
            <person name="Shi W."/>
            <person name="Du L."/>
            <person name="Sun Y."/>
            <person name="Zhan W."/>
            <person name="Jiang J.F."/>
            <person name="Wang Q."/>
            <person name="Zhang B."/>
            <person name="Ji P."/>
            <person name="Bell-Sakyi L."/>
            <person name="Cui X.M."/>
            <person name="Yuan T.T."/>
            <person name="Jiang B.G."/>
            <person name="Yang W.F."/>
            <person name="Lam T.T."/>
            <person name="Chang Q.C."/>
            <person name="Ding S.J."/>
            <person name="Wang X.J."/>
            <person name="Zhu J.G."/>
            <person name="Ruan X.D."/>
            <person name="Zhao L."/>
            <person name="Wei J.T."/>
            <person name="Ye R.Z."/>
            <person name="Que T.C."/>
            <person name="Du C.H."/>
            <person name="Zhou Y.H."/>
            <person name="Cheng J.X."/>
            <person name="Dai P.F."/>
            <person name="Guo W.B."/>
            <person name="Han X.H."/>
            <person name="Huang E.J."/>
            <person name="Li L.F."/>
            <person name="Wei W."/>
            <person name="Gao Y.C."/>
            <person name="Liu J.Z."/>
            <person name="Shao H.Z."/>
            <person name="Wang X."/>
            <person name="Wang C.C."/>
            <person name="Yang T.C."/>
            <person name="Huo Q.B."/>
            <person name="Li W."/>
            <person name="Chen H.Y."/>
            <person name="Chen S.E."/>
            <person name="Zhou L.G."/>
            <person name="Ni X.B."/>
            <person name="Tian J.H."/>
            <person name="Sheng Y."/>
            <person name="Liu T."/>
            <person name="Pan Y.S."/>
            <person name="Xia L.Y."/>
            <person name="Li J."/>
            <person name="Zhao F."/>
            <person name="Cao W.C."/>
        </authorList>
    </citation>
    <scope>NUCLEOTIDE SEQUENCE [LARGE SCALE GENOMIC DNA]</scope>
    <source>
        <strain evidence="3">HaeL-2018</strain>
    </source>
</reference>
<evidence type="ECO:0008006" key="5">
    <source>
        <dbReference type="Google" id="ProtNLM"/>
    </source>
</evidence>
<dbReference type="InterPro" id="IPR029070">
    <property type="entry name" value="Chitinase_insertion_sf"/>
</dbReference>
<sequence>MTREESSDANNFKTGSYGYTDANGVSRTVKYTADASGFHVTIETNEPGTKSSNPADAVFTSSAVEDAPALKPLEVKISVPKPVVVQAAPATIASQGTPVVVQAAPVTVAAHLQPAQCTKPRSKTHPSQCPPPPLVLLCCVLALAAAQQQPSLDGPPQPYSFSYDNTDEFGTRMTQQESGDENNNKVGSYSYTDANGLTRTVKYTADADGFHVVVETNEPGTKTSNPADAQIVSNAAEVAPAPAPVVVKAPAPVVRTVQATPVTVHAVHAAPVAVHAVHAAPTFTLHAAPVSFATAHHVTPVSFHAPLTYTLGRAKSR</sequence>
<dbReference type="PROSITE" id="PS00233">
    <property type="entry name" value="CHIT_BIND_RR_1"/>
    <property type="match status" value="2"/>
</dbReference>
<dbReference type="InterPro" id="IPR031311">
    <property type="entry name" value="CHIT_BIND_RR_consensus"/>
</dbReference>
<dbReference type="PANTHER" id="PTHR10380:SF173">
    <property type="entry name" value="CUTICULAR PROTEIN 47EF, ISOFORM C-RELATED"/>
    <property type="match status" value="1"/>
</dbReference>
<dbReference type="InterPro" id="IPR050468">
    <property type="entry name" value="Cuticle_Struct_Prot"/>
</dbReference>
<evidence type="ECO:0000256" key="1">
    <source>
        <dbReference type="ARBA" id="ARBA00022460"/>
    </source>
</evidence>
<name>A0A9J6G6H0_HAELO</name>
<dbReference type="VEuPathDB" id="VectorBase:HLOH_065353"/>
<dbReference type="Pfam" id="PF00379">
    <property type="entry name" value="Chitin_bind_4"/>
    <property type="match status" value="2"/>
</dbReference>
<protein>
    <recommendedName>
        <fullName evidence="5">Cuticle protein</fullName>
    </recommendedName>
</protein>
<evidence type="ECO:0000313" key="4">
    <source>
        <dbReference type="Proteomes" id="UP000821853"/>
    </source>
</evidence>
<accession>A0A9J6G6H0</accession>
<dbReference type="EMBL" id="JABSTR010000005">
    <property type="protein sequence ID" value="KAH9370305.1"/>
    <property type="molecule type" value="Genomic_DNA"/>
</dbReference>
<evidence type="ECO:0000256" key="2">
    <source>
        <dbReference type="PROSITE-ProRule" id="PRU00497"/>
    </source>
</evidence>
<evidence type="ECO:0000313" key="3">
    <source>
        <dbReference type="EMBL" id="KAH9370305.1"/>
    </source>
</evidence>
<keyword evidence="4" id="KW-1185">Reference proteome</keyword>
<dbReference type="OMA" id="THHPHAI"/>
<dbReference type="AlphaFoldDB" id="A0A9J6G6H0"/>
<dbReference type="PANTHER" id="PTHR10380">
    <property type="entry name" value="CUTICLE PROTEIN"/>
    <property type="match status" value="1"/>
</dbReference>
<organism evidence="3 4">
    <name type="scientific">Haemaphysalis longicornis</name>
    <name type="common">Bush tick</name>
    <dbReference type="NCBI Taxonomy" id="44386"/>
    <lineage>
        <taxon>Eukaryota</taxon>
        <taxon>Metazoa</taxon>
        <taxon>Ecdysozoa</taxon>
        <taxon>Arthropoda</taxon>
        <taxon>Chelicerata</taxon>
        <taxon>Arachnida</taxon>
        <taxon>Acari</taxon>
        <taxon>Parasitiformes</taxon>
        <taxon>Ixodida</taxon>
        <taxon>Ixodoidea</taxon>
        <taxon>Ixodidae</taxon>
        <taxon>Haemaphysalinae</taxon>
        <taxon>Haemaphysalis</taxon>
    </lineage>
</organism>